<dbReference type="InterPro" id="IPR014729">
    <property type="entry name" value="Rossmann-like_a/b/a_fold"/>
</dbReference>
<dbReference type="Proteomes" id="UP000240988">
    <property type="component" value="Unassembled WGS sequence"/>
</dbReference>
<feature type="domain" description="UspA" evidence="2">
    <location>
        <begin position="9"/>
        <end position="141"/>
    </location>
</feature>
<evidence type="ECO:0000259" key="2">
    <source>
        <dbReference type="Pfam" id="PF00582"/>
    </source>
</evidence>
<dbReference type="InterPro" id="IPR006016">
    <property type="entry name" value="UspA"/>
</dbReference>
<dbReference type="Gene3D" id="3.40.50.620">
    <property type="entry name" value="HUPs"/>
    <property type="match status" value="2"/>
</dbReference>
<evidence type="ECO:0000256" key="1">
    <source>
        <dbReference type="ARBA" id="ARBA00008791"/>
    </source>
</evidence>
<comment type="similarity">
    <text evidence="1">Belongs to the universal stress protein A family.</text>
</comment>
<dbReference type="SUPFAM" id="SSF52402">
    <property type="entry name" value="Adenine nucleotide alpha hydrolases-like"/>
    <property type="match status" value="2"/>
</dbReference>
<keyword evidence="4" id="KW-1185">Reference proteome</keyword>
<dbReference type="PANTHER" id="PTHR46268:SF6">
    <property type="entry name" value="UNIVERSAL STRESS PROTEIN UP12"/>
    <property type="match status" value="1"/>
</dbReference>
<accession>A0A2U3NLF5</accession>
<dbReference type="PANTHER" id="PTHR46268">
    <property type="entry name" value="STRESS RESPONSE PROTEIN NHAX"/>
    <property type="match status" value="1"/>
</dbReference>
<evidence type="ECO:0000313" key="3">
    <source>
        <dbReference type="EMBL" id="SPM32264.1"/>
    </source>
</evidence>
<dbReference type="OrthoDB" id="4614783at2"/>
<organism evidence="3 4">
    <name type="scientific">Mycobacterium rhizamassiliense</name>
    <dbReference type="NCBI Taxonomy" id="1841860"/>
    <lineage>
        <taxon>Bacteria</taxon>
        <taxon>Bacillati</taxon>
        <taxon>Actinomycetota</taxon>
        <taxon>Actinomycetes</taxon>
        <taxon>Mycobacteriales</taxon>
        <taxon>Mycobacteriaceae</taxon>
        <taxon>Mycobacterium</taxon>
    </lineage>
</organism>
<dbReference type="STRING" id="1841860.GCA_900157375_00060"/>
<protein>
    <recommendedName>
        <fullName evidence="2">UspA domain-containing protein</fullName>
    </recommendedName>
</protein>
<reference evidence="3 4" key="1">
    <citation type="submission" date="2017-01" db="EMBL/GenBank/DDBJ databases">
        <authorList>
            <consortium name="Urmite Genomes"/>
        </authorList>
    </citation>
    <scope>NUCLEOTIDE SEQUENCE [LARGE SCALE GENOMIC DNA]</scope>
    <source>
        <strain evidence="3 4">AB57</strain>
    </source>
</reference>
<evidence type="ECO:0000313" key="4">
    <source>
        <dbReference type="Proteomes" id="UP000240988"/>
    </source>
</evidence>
<gene>
    <name evidence="3" type="ORF">MRAB57_61</name>
</gene>
<dbReference type="EMBL" id="FUFA01000001">
    <property type="protein sequence ID" value="SPM32264.1"/>
    <property type="molecule type" value="Genomic_DNA"/>
</dbReference>
<dbReference type="AlphaFoldDB" id="A0A2U3NLF5"/>
<proteinExistence type="inferred from homology"/>
<sequence length="276" mass="29436">MNNVKSPGPVVVGVDGSDAAIGAAEWAAREAIHHDVPLRLVHVIQIPDGPMSSDPADAAEHDYAESSLRTARLAVEATGLPVKIDTAVLYGDVDLALIAESSSATLICAGSVGIGRVANMMLGSTAAILAEQAHCPVAIIRRDEKSPPFEAGLIAVVVEDRPGNRDVVRCAMEEARVRHAPVLALCVGRRALFERNRDKFYRRLDGLLRRFPDVEVEVVTTRLGVTRYLQERIGAVQLVVIGPEDAGRVAQLVGPHGPPILAHADCSVLIVRGTDH</sequence>
<dbReference type="RefSeq" id="WP_077085785.1">
    <property type="nucleotide sequence ID" value="NZ_LT721901.1"/>
</dbReference>
<dbReference type="InterPro" id="IPR006015">
    <property type="entry name" value="Universal_stress_UspA"/>
</dbReference>
<name>A0A2U3NLF5_9MYCO</name>
<dbReference type="Pfam" id="PF00582">
    <property type="entry name" value="Usp"/>
    <property type="match status" value="1"/>
</dbReference>
<dbReference type="PRINTS" id="PR01438">
    <property type="entry name" value="UNVRSLSTRESS"/>
</dbReference>